<evidence type="ECO:0000256" key="9">
    <source>
        <dbReference type="ARBA" id="ARBA00023065"/>
    </source>
</evidence>
<dbReference type="InterPro" id="IPR039426">
    <property type="entry name" value="TonB-dep_rcpt-like"/>
</dbReference>
<keyword evidence="10 16" id="KW-0798">TonB box</keyword>
<evidence type="ECO:0000256" key="14">
    <source>
        <dbReference type="PROSITE-ProRule" id="PRU01360"/>
    </source>
</evidence>
<protein>
    <submittedName>
        <fullName evidence="20">Fe(3+) dicitrate transport protein</fullName>
    </submittedName>
</protein>
<dbReference type="AlphaFoldDB" id="A0A562BTP2"/>
<comment type="similarity">
    <text evidence="2 14 16">Belongs to the TonB-dependent receptor family.</text>
</comment>
<evidence type="ECO:0000256" key="12">
    <source>
        <dbReference type="ARBA" id="ARBA00023170"/>
    </source>
</evidence>
<keyword evidence="5" id="KW-0410">Iron transport</keyword>
<keyword evidence="13 14" id="KW-0998">Cell outer membrane</keyword>
<evidence type="ECO:0000256" key="6">
    <source>
        <dbReference type="ARBA" id="ARBA00022692"/>
    </source>
</evidence>
<reference evidence="20 21" key="1">
    <citation type="submission" date="2019-07" db="EMBL/GenBank/DDBJ databases">
        <title>Genome sequencing of lignin-degrading bacterial isolates.</title>
        <authorList>
            <person name="Gladden J."/>
        </authorList>
    </citation>
    <scope>NUCLEOTIDE SEQUENCE [LARGE SCALE GENOMIC DNA]</scope>
    <source>
        <strain evidence="20 21">J11</strain>
    </source>
</reference>
<organism evidence="20 21">
    <name type="scientific">Cupriavidus gilardii J11</name>
    <dbReference type="NCBI Taxonomy" id="936133"/>
    <lineage>
        <taxon>Bacteria</taxon>
        <taxon>Pseudomonadati</taxon>
        <taxon>Pseudomonadota</taxon>
        <taxon>Betaproteobacteria</taxon>
        <taxon>Burkholderiales</taxon>
        <taxon>Burkholderiaceae</taxon>
        <taxon>Cupriavidus</taxon>
    </lineage>
</organism>
<feature type="signal peptide" evidence="17">
    <location>
        <begin position="1"/>
        <end position="32"/>
    </location>
</feature>
<evidence type="ECO:0000256" key="7">
    <source>
        <dbReference type="ARBA" id="ARBA00022729"/>
    </source>
</evidence>
<dbReference type="PROSITE" id="PS01156">
    <property type="entry name" value="TONB_DEPENDENT_REC_2"/>
    <property type="match status" value="1"/>
</dbReference>
<feature type="chain" id="PRO_5022121441" evidence="17">
    <location>
        <begin position="33"/>
        <end position="704"/>
    </location>
</feature>
<dbReference type="CDD" id="cd01347">
    <property type="entry name" value="ligand_gated_channel"/>
    <property type="match status" value="1"/>
</dbReference>
<dbReference type="PANTHER" id="PTHR30442:SF0">
    <property type="entry name" value="FE(3+) DICITRATE TRANSPORT PROTEIN FECA"/>
    <property type="match status" value="1"/>
</dbReference>
<dbReference type="GO" id="GO:0015891">
    <property type="term" value="P:siderophore transport"/>
    <property type="evidence" value="ECO:0007669"/>
    <property type="project" value="InterPro"/>
</dbReference>
<evidence type="ECO:0000256" key="5">
    <source>
        <dbReference type="ARBA" id="ARBA00022496"/>
    </source>
</evidence>
<dbReference type="InterPro" id="IPR037066">
    <property type="entry name" value="Plug_dom_sf"/>
</dbReference>
<evidence type="ECO:0000256" key="10">
    <source>
        <dbReference type="ARBA" id="ARBA00023077"/>
    </source>
</evidence>
<dbReference type="Pfam" id="PF07715">
    <property type="entry name" value="Plug"/>
    <property type="match status" value="1"/>
</dbReference>
<comment type="subcellular location">
    <subcellularLocation>
        <location evidence="1 14">Cell outer membrane</location>
        <topology evidence="1 14">Multi-pass membrane protein</topology>
    </subcellularLocation>
</comment>
<dbReference type="PANTHER" id="PTHR30442">
    <property type="entry name" value="IRON III DICITRATE TRANSPORT PROTEIN FECA"/>
    <property type="match status" value="1"/>
</dbReference>
<feature type="domain" description="TonB-dependent receptor plug" evidence="19">
    <location>
        <begin position="65"/>
        <end position="179"/>
    </location>
</feature>
<keyword evidence="7 17" id="KW-0732">Signal</keyword>
<name>A0A562BTP2_9BURK</name>
<dbReference type="Proteomes" id="UP000318141">
    <property type="component" value="Unassembled WGS sequence"/>
</dbReference>
<evidence type="ECO:0000256" key="3">
    <source>
        <dbReference type="ARBA" id="ARBA00022448"/>
    </source>
</evidence>
<keyword evidence="6 14" id="KW-0812">Transmembrane</keyword>
<dbReference type="GO" id="GO:0038023">
    <property type="term" value="F:signaling receptor activity"/>
    <property type="evidence" value="ECO:0007669"/>
    <property type="project" value="InterPro"/>
</dbReference>
<evidence type="ECO:0000256" key="11">
    <source>
        <dbReference type="ARBA" id="ARBA00023136"/>
    </source>
</evidence>
<keyword evidence="11 14" id="KW-0472">Membrane</keyword>
<dbReference type="GO" id="GO:0015343">
    <property type="term" value="F:siderophore-iron transmembrane transporter activity"/>
    <property type="evidence" value="ECO:0007669"/>
    <property type="project" value="InterPro"/>
</dbReference>
<proteinExistence type="inferred from homology"/>
<dbReference type="PROSITE" id="PS52016">
    <property type="entry name" value="TONB_DEPENDENT_REC_3"/>
    <property type="match status" value="1"/>
</dbReference>
<dbReference type="InterPro" id="IPR000531">
    <property type="entry name" value="Beta-barrel_TonB"/>
</dbReference>
<dbReference type="GO" id="GO:0009279">
    <property type="term" value="C:cell outer membrane"/>
    <property type="evidence" value="ECO:0007669"/>
    <property type="project" value="UniProtKB-SubCell"/>
</dbReference>
<evidence type="ECO:0000256" key="17">
    <source>
        <dbReference type="SAM" id="SignalP"/>
    </source>
</evidence>
<keyword evidence="8" id="KW-0408">Iron</keyword>
<dbReference type="NCBIfam" id="TIGR01783">
    <property type="entry name" value="TonB-siderophor"/>
    <property type="match status" value="1"/>
</dbReference>
<evidence type="ECO:0000313" key="20">
    <source>
        <dbReference type="EMBL" id="TWG88626.1"/>
    </source>
</evidence>
<feature type="short sequence motif" description="TonB C-terminal box" evidence="15">
    <location>
        <begin position="687"/>
        <end position="704"/>
    </location>
</feature>
<sequence length="704" mass="76854">MTKKKGRAPVRKLTPHATAIALALIAARPGFAQQAAQETAADGTATLDTVKVTGSWLGTGLENSVKTFPGARTVVDKETIESTGAANIGDVLRRIPGVQASDNSGTAGSAISLNVGVRGLTGRYSPRSTVLLDGIPLAVAPYGQPQLSFAPVSLANIESIDVVRGGGAVRYGPQNVGGIINFTTRSIPNRPGLTSDVTVRQNFYDEGGGNNTQYSTFLGTQLDNGLGLALLYSGMTGRGWRAGSDERVNDLALKFRYALTSTSEVYGKFSYYDVESRTPGGLTVAQYNANPFQNTRPTDYWEGNRKGVDVGYINSISDNQEFEIRAFYNESTRSSVLINTAGTQLANQPRDYQVLGIEPRYTHRVTLGPTTHDVTVGYRFLRERGNDRSFNQILSTGATTPVIRFDNATDAHSFYIDDRIAIGKWRITPGVRFEHIESNRAQSGTTQRFDTKNDKALPSLNIAYLLTPQLTLFGNYNTSFGPVQNLQLNSQTATNPLQPEVAKTTEVGARWQSKQVRAELTAFKMRFDNQILQVPGITPPTFQNIGATDHEGIESAIEYAFDRGTALAGLSVYANYTWTKAIQKSGENAGFDVPFYSRHTDTLGARYELADWTLNVSTTHQSAQFSDAENTVIETADARVGRIPGFRTWNVQASWKPPMVKGSEVLVGVNNLTDKRYYTRNVDGNAGRMVGAPRMFYVQGRLAF</sequence>
<dbReference type="InterPro" id="IPR036942">
    <property type="entry name" value="Beta-barrel_TonB_sf"/>
</dbReference>
<dbReference type="Gene3D" id="2.40.170.20">
    <property type="entry name" value="TonB-dependent receptor, beta-barrel domain"/>
    <property type="match status" value="1"/>
</dbReference>
<dbReference type="InterPro" id="IPR010105">
    <property type="entry name" value="TonB_sidphr_rcpt"/>
</dbReference>
<keyword evidence="12" id="KW-0675">Receptor</keyword>
<dbReference type="InterPro" id="IPR010917">
    <property type="entry name" value="TonB_rcpt_CS"/>
</dbReference>
<keyword evidence="21" id="KW-1185">Reference proteome</keyword>
<evidence type="ECO:0000256" key="8">
    <source>
        <dbReference type="ARBA" id="ARBA00023004"/>
    </source>
</evidence>
<dbReference type="SUPFAM" id="SSF56935">
    <property type="entry name" value="Porins"/>
    <property type="match status" value="1"/>
</dbReference>
<keyword evidence="9" id="KW-0406">Ion transport</keyword>
<evidence type="ECO:0000256" key="1">
    <source>
        <dbReference type="ARBA" id="ARBA00004571"/>
    </source>
</evidence>
<gene>
    <name evidence="20" type="ORF">L602_001100000580</name>
</gene>
<evidence type="ECO:0000256" key="2">
    <source>
        <dbReference type="ARBA" id="ARBA00009810"/>
    </source>
</evidence>
<evidence type="ECO:0000259" key="18">
    <source>
        <dbReference type="Pfam" id="PF00593"/>
    </source>
</evidence>
<keyword evidence="4 14" id="KW-1134">Transmembrane beta strand</keyword>
<dbReference type="InterPro" id="IPR012910">
    <property type="entry name" value="Plug_dom"/>
</dbReference>
<dbReference type="Pfam" id="PF00593">
    <property type="entry name" value="TonB_dep_Rec_b-barrel"/>
    <property type="match status" value="1"/>
</dbReference>
<evidence type="ECO:0000256" key="16">
    <source>
        <dbReference type="RuleBase" id="RU003357"/>
    </source>
</evidence>
<comment type="caution">
    <text evidence="20">The sequence shown here is derived from an EMBL/GenBank/DDBJ whole genome shotgun (WGS) entry which is preliminary data.</text>
</comment>
<evidence type="ECO:0000256" key="4">
    <source>
        <dbReference type="ARBA" id="ARBA00022452"/>
    </source>
</evidence>
<dbReference type="OrthoDB" id="9760494at2"/>
<evidence type="ECO:0000259" key="19">
    <source>
        <dbReference type="Pfam" id="PF07715"/>
    </source>
</evidence>
<evidence type="ECO:0000256" key="13">
    <source>
        <dbReference type="ARBA" id="ARBA00023237"/>
    </source>
</evidence>
<accession>A0A562BTP2</accession>
<feature type="domain" description="TonB-dependent receptor-like beta-barrel" evidence="18">
    <location>
        <begin position="261"/>
        <end position="672"/>
    </location>
</feature>
<keyword evidence="3 14" id="KW-0813">Transport</keyword>
<dbReference type="Gene3D" id="2.170.130.10">
    <property type="entry name" value="TonB-dependent receptor, plug domain"/>
    <property type="match status" value="1"/>
</dbReference>
<evidence type="ECO:0000256" key="15">
    <source>
        <dbReference type="PROSITE-ProRule" id="PRU10144"/>
    </source>
</evidence>
<dbReference type="EMBL" id="VLJN01000003">
    <property type="protein sequence ID" value="TWG88626.1"/>
    <property type="molecule type" value="Genomic_DNA"/>
</dbReference>
<evidence type="ECO:0000313" key="21">
    <source>
        <dbReference type="Proteomes" id="UP000318141"/>
    </source>
</evidence>